<organism evidence="2 3">
    <name type="scientific">Marivirga arenosa</name>
    <dbReference type="NCBI Taxonomy" id="3059076"/>
    <lineage>
        <taxon>Bacteria</taxon>
        <taxon>Pseudomonadati</taxon>
        <taxon>Bacteroidota</taxon>
        <taxon>Cytophagia</taxon>
        <taxon>Cytophagales</taxon>
        <taxon>Marivirgaceae</taxon>
        <taxon>Marivirga</taxon>
    </lineage>
</organism>
<evidence type="ECO:0000313" key="3">
    <source>
        <dbReference type="Proteomes" id="UP001244443"/>
    </source>
</evidence>
<dbReference type="Proteomes" id="UP001244443">
    <property type="component" value="Chromosome"/>
</dbReference>
<dbReference type="EMBL" id="CP129970">
    <property type="protein sequence ID" value="WMN06680.1"/>
    <property type="molecule type" value="Genomic_DNA"/>
</dbReference>
<feature type="transmembrane region" description="Helical" evidence="1">
    <location>
        <begin position="12"/>
        <end position="31"/>
    </location>
</feature>
<keyword evidence="3" id="KW-1185">Reference proteome</keyword>
<evidence type="ECO:0000256" key="1">
    <source>
        <dbReference type="SAM" id="Phobius"/>
    </source>
</evidence>
<sequence>MTSYIKELSDFGLFVLIWIVQLIVYPSFTMMEKSNLLAWHPKYTQMITIIVMPLMLVQIILTLYLTYSNSNWILITQSVLVVLLWASTFFQAVPLHNLIESNQEVAESAKKLVQVNWNRTAMWTIIVLLNLVQRFTTFNN</sequence>
<accession>A0AA51RD64</accession>
<name>A0AA51RD64_9BACT</name>
<keyword evidence="1" id="KW-1133">Transmembrane helix</keyword>
<feature type="transmembrane region" description="Helical" evidence="1">
    <location>
        <begin position="43"/>
        <end position="66"/>
    </location>
</feature>
<evidence type="ECO:0008006" key="4">
    <source>
        <dbReference type="Google" id="ProtNLM"/>
    </source>
</evidence>
<dbReference type="AlphaFoldDB" id="A0AA51RD64"/>
<reference evidence="2" key="1">
    <citation type="submission" date="2023-08" db="EMBL/GenBank/DDBJ databases">
        <title>Comparative genomics and taxonomic characterization of three novel marine species of genus Marivirga.</title>
        <authorList>
            <person name="Muhammad N."/>
            <person name="Kim S.-G."/>
        </authorList>
    </citation>
    <scope>NUCLEOTIDE SEQUENCE [LARGE SCALE GENOMIC DNA]</scope>
    <source>
        <strain evidence="2">ABR2-2</strain>
    </source>
</reference>
<feature type="transmembrane region" description="Helical" evidence="1">
    <location>
        <begin position="72"/>
        <end position="93"/>
    </location>
</feature>
<keyword evidence="1" id="KW-0472">Membrane</keyword>
<protein>
    <recommendedName>
        <fullName evidence="4">DUF1772 domain-containing protein</fullName>
    </recommendedName>
</protein>
<dbReference type="RefSeq" id="WP_308356583.1">
    <property type="nucleotide sequence ID" value="NZ_CP129970.2"/>
</dbReference>
<gene>
    <name evidence="2" type="ORF">QYS48_33315</name>
</gene>
<evidence type="ECO:0000313" key="2">
    <source>
        <dbReference type="EMBL" id="WMN06680.1"/>
    </source>
</evidence>
<proteinExistence type="predicted"/>
<keyword evidence="1" id="KW-0812">Transmembrane</keyword>